<name>A0A9W6X3X8_9STRA</name>
<evidence type="ECO:0000313" key="1">
    <source>
        <dbReference type="EMBL" id="GMF30281.1"/>
    </source>
</evidence>
<evidence type="ECO:0000313" key="2">
    <source>
        <dbReference type="Proteomes" id="UP001165121"/>
    </source>
</evidence>
<gene>
    <name evidence="1" type="ORF">Pfra01_000668000</name>
</gene>
<reference evidence="1" key="1">
    <citation type="submission" date="2023-04" db="EMBL/GenBank/DDBJ databases">
        <title>Phytophthora fragariaefolia NBRC 109709.</title>
        <authorList>
            <person name="Ichikawa N."/>
            <person name="Sato H."/>
            <person name="Tonouchi N."/>
        </authorList>
    </citation>
    <scope>NUCLEOTIDE SEQUENCE</scope>
    <source>
        <strain evidence="1">NBRC 109709</strain>
    </source>
</reference>
<dbReference type="PANTHER" id="PTHR47169">
    <property type="entry name" value="OS01G0541250 PROTEIN"/>
    <property type="match status" value="1"/>
</dbReference>
<sequence>MSRKVYVQMLKENVFSAIRAKWPGSCRKTCVIHVKHDNVGPHVEEDHGEVLAAGKECGWDIQMLCQPPRSPECNILDLGTFNSIQSIQYRQPTNQIDGPIEAAASAFNSVKYQTIEKCFLTLQKVLECIIINEGGNDSKFRRHRKAVGPTGLGPTSLATTASTIENGYKALTSQILNQ</sequence>
<organism evidence="1 2">
    <name type="scientific">Phytophthora fragariaefolia</name>
    <dbReference type="NCBI Taxonomy" id="1490495"/>
    <lineage>
        <taxon>Eukaryota</taxon>
        <taxon>Sar</taxon>
        <taxon>Stramenopiles</taxon>
        <taxon>Oomycota</taxon>
        <taxon>Peronosporomycetes</taxon>
        <taxon>Peronosporales</taxon>
        <taxon>Peronosporaceae</taxon>
        <taxon>Phytophthora</taxon>
    </lineage>
</organism>
<dbReference type="AlphaFoldDB" id="A0A9W6X3X8"/>
<dbReference type="InterPro" id="IPR036397">
    <property type="entry name" value="RNaseH_sf"/>
</dbReference>
<accession>A0A9W6X3X8</accession>
<dbReference type="EMBL" id="BSXT01000571">
    <property type="protein sequence ID" value="GMF30281.1"/>
    <property type="molecule type" value="Genomic_DNA"/>
</dbReference>
<dbReference type="Gene3D" id="3.30.420.10">
    <property type="entry name" value="Ribonuclease H-like superfamily/Ribonuclease H"/>
    <property type="match status" value="1"/>
</dbReference>
<comment type="caution">
    <text evidence="1">The sequence shown here is derived from an EMBL/GenBank/DDBJ whole genome shotgun (WGS) entry which is preliminary data.</text>
</comment>
<dbReference type="OrthoDB" id="112314at2759"/>
<proteinExistence type="predicted"/>
<protein>
    <submittedName>
        <fullName evidence="1">Unnamed protein product</fullName>
    </submittedName>
</protein>
<keyword evidence="2" id="KW-1185">Reference proteome</keyword>
<dbReference type="GO" id="GO:0003676">
    <property type="term" value="F:nucleic acid binding"/>
    <property type="evidence" value="ECO:0007669"/>
    <property type="project" value="InterPro"/>
</dbReference>
<dbReference type="Proteomes" id="UP001165121">
    <property type="component" value="Unassembled WGS sequence"/>
</dbReference>